<dbReference type="EMBL" id="CAJVPP010000844">
    <property type="protein sequence ID" value="CAG8516619.1"/>
    <property type="molecule type" value="Genomic_DNA"/>
</dbReference>
<feature type="transmembrane region" description="Helical" evidence="1">
    <location>
        <begin position="610"/>
        <end position="635"/>
    </location>
</feature>
<keyword evidence="1" id="KW-1133">Transmembrane helix</keyword>
<reference evidence="2" key="1">
    <citation type="submission" date="2021-06" db="EMBL/GenBank/DDBJ databases">
        <authorList>
            <person name="Kallberg Y."/>
            <person name="Tangrot J."/>
            <person name="Rosling A."/>
        </authorList>
    </citation>
    <scope>NUCLEOTIDE SEQUENCE</scope>
    <source>
        <strain evidence="2">87-6 pot B 2015</strain>
    </source>
</reference>
<protein>
    <submittedName>
        <fullName evidence="2">8415_t:CDS:1</fullName>
    </submittedName>
</protein>
<accession>A0A9N9A1W3</accession>
<organism evidence="2 3">
    <name type="scientific">Funneliformis mosseae</name>
    <name type="common">Endomycorrhizal fungus</name>
    <name type="synonym">Glomus mosseae</name>
    <dbReference type="NCBI Taxonomy" id="27381"/>
    <lineage>
        <taxon>Eukaryota</taxon>
        <taxon>Fungi</taxon>
        <taxon>Fungi incertae sedis</taxon>
        <taxon>Mucoromycota</taxon>
        <taxon>Glomeromycotina</taxon>
        <taxon>Glomeromycetes</taxon>
        <taxon>Glomerales</taxon>
        <taxon>Glomeraceae</taxon>
        <taxon>Funneliformis</taxon>
    </lineage>
</organism>
<feature type="transmembrane region" description="Helical" evidence="1">
    <location>
        <begin position="682"/>
        <end position="701"/>
    </location>
</feature>
<proteinExistence type="predicted"/>
<feature type="transmembrane region" description="Helical" evidence="1">
    <location>
        <begin position="537"/>
        <end position="554"/>
    </location>
</feature>
<keyword evidence="3" id="KW-1185">Reference proteome</keyword>
<evidence type="ECO:0000313" key="2">
    <source>
        <dbReference type="EMBL" id="CAG8516619.1"/>
    </source>
</evidence>
<gene>
    <name evidence="2" type="ORF">FMOSSE_LOCUS4814</name>
</gene>
<dbReference type="AlphaFoldDB" id="A0A9N9A1W3"/>
<evidence type="ECO:0000313" key="3">
    <source>
        <dbReference type="Proteomes" id="UP000789375"/>
    </source>
</evidence>
<dbReference type="Proteomes" id="UP000789375">
    <property type="component" value="Unassembled WGS sequence"/>
</dbReference>
<sequence>MYSHDNEASGFIFWNYLNETFVDWIYFSKPDSGGNFHPINNGHLKIQNASLDSFTIFSTIDGAFAIVISRTNFLSQPLDESINPVRPTFRLYVTFINPDKTVDGPFLLYQSAIPNLQVMFQCSKTYTTLGNSCILNMKRDEEYKLIRIKFQNTGSVVGIDKFSDFEMYKDLRETTKFRNLFYGGFLVLFFNDSEDTLYKTFQSIILDDERNYYSTLEFPNNLKISNHAMGDFRNNTFVIAHQDDEYTWKVYSEDLPRFFDDNGYNNINVNTTYPLINSKIPLSTTNINITYNFPIIISTNNISIYQDGSGGKPILRQSIPGNAPTSFVYSADNQSLILNVLESTFNQPNGNYYIVIDDNAVKDFKTEQPLMADDYQEVFAEDATGRFALTPEGTKNFESLPPFNKTSYLLQLRIDLSNSIPIDINRLDAIICCEYDRSQRPPRILLSLPIKSTTKLNERNVDRVIKDLDLLIKNKKVTPISWFYTTNFIEASFGFQLTRNVFQDFKFHLIGIAIGIIILVSLYFYARKRSPTGKNTAIFKFSLIFLDFVLDFLFVLNDGAKVPQLFIPSIAFCAIPLAINFIMSIVMILREIKKNKDFYEWFKQNTNMASLFTILASTDIGVLNILSTNVAGIALFNAPISKGTQSLIFLVSHIGFFIEDIPQFIIQVLYKNSTVTYDIIPFLTLLTSSIVLITSIVSRGYHLIIYSCKNTISDDTESFLPINQNMSSEDVDVIEIKNHLTVPQYRTK</sequence>
<evidence type="ECO:0000256" key="1">
    <source>
        <dbReference type="SAM" id="Phobius"/>
    </source>
</evidence>
<name>A0A9N9A1W3_FUNMO</name>
<feature type="transmembrane region" description="Helical" evidence="1">
    <location>
        <begin position="505"/>
        <end position="525"/>
    </location>
</feature>
<comment type="caution">
    <text evidence="2">The sequence shown here is derived from an EMBL/GenBank/DDBJ whole genome shotgun (WGS) entry which is preliminary data.</text>
</comment>
<feature type="transmembrane region" description="Helical" evidence="1">
    <location>
        <begin position="566"/>
        <end position="589"/>
    </location>
</feature>
<keyword evidence="1" id="KW-0472">Membrane</keyword>
<keyword evidence="1" id="KW-0812">Transmembrane</keyword>